<name>A0A7N0UYD6_KALFE</name>
<accession>A0A7N0UYD6</accession>
<dbReference type="EnsemblPlants" id="Kaladp0091s0131.1.v1.1">
    <property type="protein sequence ID" value="Kaladp0091s0131.1.v1.1"/>
    <property type="gene ID" value="Kaladp0091s0131.v1.1"/>
</dbReference>
<dbReference type="PANTHER" id="PTHR32263:SF5">
    <property type="entry name" value="INACTIVE POLY [ADP-RIBOSE] POLYMERASE SRO1-RELATED"/>
    <property type="match status" value="1"/>
</dbReference>
<dbReference type="GO" id="GO:0005634">
    <property type="term" value="C:nucleus"/>
    <property type="evidence" value="ECO:0007669"/>
    <property type="project" value="UniProtKB-SubCell"/>
</dbReference>
<feature type="domain" description="PARP catalytic" evidence="6">
    <location>
        <begin position="259"/>
        <end position="479"/>
    </location>
</feature>
<dbReference type="InterPro" id="IPR022003">
    <property type="entry name" value="RST"/>
</dbReference>
<dbReference type="PROSITE" id="PS51879">
    <property type="entry name" value="RST"/>
    <property type="match status" value="1"/>
</dbReference>
<dbReference type="PANTHER" id="PTHR32263">
    <property type="entry name" value="INACTIVE POLY [ADP-RIBOSE] POLYMERASE SRO4-RELATED"/>
    <property type="match status" value="1"/>
</dbReference>
<evidence type="ECO:0000256" key="4">
    <source>
        <dbReference type="ARBA" id="ARBA00023242"/>
    </source>
</evidence>
<dbReference type="GO" id="GO:0003950">
    <property type="term" value="F:NAD+ poly-ADP-ribosyltransferase activity"/>
    <property type="evidence" value="ECO:0007669"/>
    <property type="project" value="InterPro"/>
</dbReference>
<evidence type="ECO:0000256" key="2">
    <source>
        <dbReference type="ARBA" id="ARBA00022473"/>
    </source>
</evidence>
<evidence type="ECO:0000313" key="9">
    <source>
        <dbReference type="Proteomes" id="UP000594263"/>
    </source>
</evidence>
<evidence type="ECO:0000256" key="1">
    <source>
        <dbReference type="ARBA" id="ARBA00004123"/>
    </source>
</evidence>
<feature type="region of interest" description="Disordered" evidence="5">
    <location>
        <begin position="222"/>
        <end position="248"/>
    </location>
</feature>
<organism evidence="8 9">
    <name type="scientific">Kalanchoe fedtschenkoi</name>
    <name type="common">Lavender scallops</name>
    <name type="synonym">South American air plant</name>
    <dbReference type="NCBI Taxonomy" id="63787"/>
    <lineage>
        <taxon>Eukaryota</taxon>
        <taxon>Viridiplantae</taxon>
        <taxon>Streptophyta</taxon>
        <taxon>Embryophyta</taxon>
        <taxon>Tracheophyta</taxon>
        <taxon>Spermatophyta</taxon>
        <taxon>Magnoliopsida</taxon>
        <taxon>eudicotyledons</taxon>
        <taxon>Gunneridae</taxon>
        <taxon>Pentapetalae</taxon>
        <taxon>Saxifragales</taxon>
        <taxon>Crassulaceae</taxon>
        <taxon>Kalanchoe</taxon>
    </lineage>
</organism>
<evidence type="ECO:0000259" key="7">
    <source>
        <dbReference type="PROSITE" id="PS51879"/>
    </source>
</evidence>
<dbReference type="Gramene" id="Kaladp0091s0131.1.v1.1">
    <property type="protein sequence ID" value="Kaladp0091s0131.1.v1.1"/>
    <property type="gene ID" value="Kaladp0091s0131.v1.1"/>
</dbReference>
<evidence type="ECO:0000313" key="8">
    <source>
        <dbReference type="EnsemblPlants" id="Kaladp0091s0131.1.v1.1"/>
    </source>
</evidence>
<dbReference type="InterPro" id="IPR044964">
    <property type="entry name" value="RCD1/SRO1-5"/>
</dbReference>
<feature type="compositionally biased region" description="Polar residues" evidence="5">
    <location>
        <begin position="222"/>
        <end position="246"/>
    </location>
</feature>
<dbReference type="InterPro" id="IPR012317">
    <property type="entry name" value="Poly(ADP-ribose)pol_cat_dom"/>
</dbReference>
<evidence type="ECO:0000256" key="3">
    <source>
        <dbReference type="ARBA" id="ARBA00023016"/>
    </source>
</evidence>
<evidence type="ECO:0008006" key="10">
    <source>
        <dbReference type="Google" id="ProtNLM"/>
    </source>
</evidence>
<feature type="domain" description="RST" evidence="7">
    <location>
        <begin position="518"/>
        <end position="590"/>
    </location>
</feature>
<dbReference type="Gene3D" id="3.90.228.10">
    <property type="match status" value="1"/>
</dbReference>
<comment type="subcellular location">
    <subcellularLocation>
        <location evidence="1">Nucleus</location>
    </subcellularLocation>
</comment>
<protein>
    <recommendedName>
        <fullName evidence="10">Inactive poly [ADP-ribose] polymerase RCD1-like</fullName>
    </recommendedName>
</protein>
<keyword evidence="3" id="KW-0346">Stress response</keyword>
<dbReference type="PROSITE" id="PS51059">
    <property type="entry name" value="PARP_CATALYTIC"/>
    <property type="match status" value="1"/>
</dbReference>
<evidence type="ECO:0000256" key="5">
    <source>
        <dbReference type="SAM" id="MobiDB-lite"/>
    </source>
</evidence>
<keyword evidence="2" id="KW-0217">Developmental protein</keyword>
<dbReference type="InterPro" id="IPR057823">
    <property type="entry name" value="WWE_RCD1"/>
</dbReference>
<dbReference type="OMA" id="ENSTQCA"/>
<dbReference type="Proteomes" id="UP000594263">
    <property type="component" value="Unplaced"/>
</dbReference>
<evidence type="ECO:0000259" key="6">
    <source>
        <dbReference type="PROSITE" id="PS51059"/>
    </source>
</evidence>
<sequence>MESVYASVALKSCQLVDHVDKAQSDLVLETPVVGNKHVSQSADFKSNSSFCKLGKRKRQGEVRRCSGSVTSPLKNYAKFMKSGPLSRLLYHQDGEWVDFPNEVTELVRKKFQMKHAVVDVELEDSRFILDVMYMRKLDFQTGLQKPIAWIDDAGSYFFPEIYGEDDETQELRQCGSVDKSTTQDIKLHLQIEFSGVNDDKVDENVDELRAFKKTRVGESLNDYHNINENESNDSYNDTENNDSESGNAVADNIKDGSYANLDRRIPKIAGSASTEVNFVHNDVDFNEVSSLFIAGMGNFSCASVVEIKRCFGKLMQNRLKLFEKQVELTEKSRGSSNVQYAWLPCSKKDESSFMTYGLRLDGLPSIASYGHGVHLSSKKYAYASVKNCDDDENGVRRMLLCRVILGNIEPVHFGLDQFCPSSDQFDTGVDNILEPRTYVVWEVNALTHIYPEYVVSFKLPSIPEVGAFGAQVRKSEVSGVITSPVCPQLQFVSSNASGLDYHPDNHFQNEHQRCTPTRTPKSPWMPFPLLFESISKKVSPKTMNVVYYHYNQFKCKNIISRGEFIKRLRLAVGDPLLKSTITSLQCKQPNLPSCHGNLKAPKAEPEA</sequence>
<dbReference type="Pfam" id="PF23467">
    <property type="entry name" value="WWE_5"/>
    <property type="match status" value="1"/>
</dbReference>
<keyword evidence="4" id="KW-0539">Nucleus</keyword>
<dbReference type="SUPFAM" id="SSF56399">
    <property type="entry name" value="ADP-ribosylation"/>
    <property type="match status" value="1"/>
</dbReference>
<dbReference type="AlphaFoldDB" id="A0A7N0UYD6"/>
<reference evidence="8" key="1">
    <citation type="submission" date="2021-01" db="UniProtKB">
        <authorList>
            <consortium name="EnsemblPlants"/>
        </authorList>
    </citation>
    <scope>IDENTIFICATION</scope>
</reference>
<proteinExistence type="predicted"/>
<dbReference type="Pfam" id="PF12174">
    <property type="entry name" value="RST"/>
    <property type="match status" value="1"/>
</dbReference>
<keyword evidence="9" id="KW-1185">Reference proteome</keyword>